<dbReference type="Gene3D" id="1.50.10.10">
    <property type="match status" value="1"/>
</dbReference>
<dbReference type="PANTHER" id="PTHR12736">
    <property type="entry name" value="LANC-LIKE PROTEIN"/>
    <property type="match status" value="1"/>
</dbReference>
<keyword evidence="1" id="KW-0862">Zinc</keyword>
<name>A0A2P0ZGV9_9CYAN</name>
<dbReference type="EMBL" id="MG373783">
    <property type="protein sequence ID" value="AVH79701.1"/>
    <property type="molecule type" value="Genomic_DNA"/>
</dbReference>
<dbReference type="RefSeq" id="WP_414581495.1">
    <property type="nucleotide sequence ID" value="NZ_CAWUDP010000004.1"/>
</dbReference>
<evidence type="ECO:0000313" key="3">
    <source>
        <dbReference type="EMBL" id="AVH79701.1"/>
    </source>
</evidence>
<dbReference type="GO" id="GO:0046872">
    <property type="term" value="F:metal ion binding"/>
    <property type="evidence" value="ECO:0007669"/>
    <property type="project" value="UniProtKB-KW"/>
</dbReference>
<dbReference type="PRINTS" id="PR01950">
    <property type="entry name" value="LANCSUPER"/>
</dbReference>
<organism evidence="3">
    <name type="scientific">Scytonema sp. PCC 10023</name>
    <dbReference type="NCBI Taxonomy" id="1680591"/>
    <lineage>
        <taxon>Bacteria</taxon>
        <taxon>Bacillati</taxon>
        <taxon>Cyanobacteriota</taxon>
        <taxon>Cyanophyceae</taxon>
        <taxon>Nostocales</taxon>
        <taxon>Scytonemataceae</taxon>
        <taxon>Scytonema</taxon>
    </lineage>
</organism>
<dbReference type="Pfam" id="PF13575">
    <property type="entry name" value="DUF4135"/>
    <property type="match status" value="1"/>
</dbReference>
<dbReference type="PANTHER" id="PTHR12736:SF7">
    <property type="entry name" value="LANC-LIKE PROTEIN 3"/>
    <property type="match status" value="1"/>
</dbReference>
<accession>A0A2P0ZGV9</accession>
<dbReference type="GO" id="GO:0031179">
    <property type="term" value="P:peptide modification"/>
    <property type="evidence" value="ECO:0007669"/>
    <property type="project" value="InterPro"/>
</dbReference>
<dbReference type="InterPro" id="IPR025410">
    <property type="entry name" value="Lant_dehyd"/>
</dbReference>
<protein>
    <submittedName>
        <fullName evidence="3">Putative lanthionine synthetase C family protein</fullName>
    </submittedName>
</protein>
<dbReference type="PRINTS" id="PR01955">
    <property type="entry name" value="LANCFRANKIA"/>
</dbReference>
<reference evidence="3" key="1">
    <citation type="journal article" date="2018" name="Science">
        <title>Natural noncanonical protein splicing yields products with diverse ?-amino acid residues.</title>
        <authorList>
            <person name="Morinaka B.I."/>
            <person name="Lakis E."/>
            <person name="Verest M."/>
            <person name="Helf M.J."/>
            <person name="Scalvenzi T."/>
            <person name="Vagstad A.L."/>
            <person name="Sims J."/>
            <person name="Sunagawa S."/>
            <person name="Gugger M."/>
            <person name="Piel J."/>
        </authorList>
    </citation>
    <scope>NUCLEOTIDE SEQUENCE</scope>
    <source>
        <strain evidence="3">PCC 10023</strain>
    </source>
</reference>
<dbReference type="AlphaFoldDB" id="A0A2P0ZGV9"/>
<dbReference type="InterPro" id="IPR007822">
    <property type="entry name" value="LANC-like"/>
</dbReference>
<dbReference type="PIRSF" id="PIRSF037228">
    <property type="entry name" value="Lant_mod_RumM"/>
    <property type="match status" value="1"/>
</dbReference>
<proteinExistence type="predicted"/>
<dbReference type="SUPFAM" id="SSF158745">
    <property type="entry name" value="LanC-like"/>
    <property type="match status" value="1"/>
</dbReference>
<keyword evidence="1" id="KW-0479">Metal-binding</keyword>
<evidence type="ECO:0000256" key="1">
    <source>
        <dbReference type="PIRSR" id="PIRSR607822-1"/>
    </source>
</evidence>
<dbReference type="InterPro" id="IPR012341">
    <property type="entry name" value="6hp_glycosidase-like_sf"/>
</dbReference>
<dbReference type="NCBIfam" id="TIGR03897">
    <property type="entry name" value="lanti_2_LanM"/>
    <property type="match status" value="1"/>
</dbReference>
<dbReference type="GO" id="GO:0005975">
    <property type="term" value="P:carbohydrate metabolic process"/>
    <property type="evidence" value="ECO:0007669"/>
    <property type="project" value="InterPro"/>
</dbReference>
<feature type="binding site" evidence="1">
    <location>
        <position position="954"/>
    </location>
    <ligand>
        <name>Zn(2+)</name>
        <dbReference type="ChEBI" id="CHEBI:29105"/>
    </ligand>
</feature>
<feature type="binding site" evidence="1">
    <location>
        <position position="999"/>
    </location>
    <ligand>
        <name>Zn(2+)</name>
        <dbReference type="ChEBI" id="CHEBI:29105"/>
    </ligand>
</feature>
<dbReference type="InterPro" id="IPR017146">
    <property type="entry name" value="Lanti_2_LanM"/>
</dbReference>
<evidence type="ECO:0000259" key="2">
    <source>
        <dbReference type="Pfam" id="PF13575"/>
    </source>
</evidence>
<feature type="domain" description="Lantibiotic biosynthesis protein dehydration" evidence="2">
    <location>
        <begin position="220"/>
        <end position="601"/>
    </location>
</feature>
<dbReference type="SMART" id="SM01260">
    <property type="entry name" value="LANC_like"/>
    <property type="match status" value="1"/>
</dbReference>
<dbReference type="GO" id="GO:0005886">
    <property type="term" value="C:plasma membrane"/>
    <property type="evidence" value="ECO:0007669"/>
    <property type="project" value="TreeGrafter"/>
</dbReference>
<sequence>MKVSQQDLLKIVEQASTFTERLSKHFIPDDSQTNEKLIASGLEAWCQVVAQGNPEKFAKRLTWDGLDSSSIASVFGDVRLANAQQLPSWAETLREALQADWKTTNASASRCLNLGKPIPFEEVYLPFVQVARQKLIAQVGTSWQRLSETVQISLERQLICQLASLGAQTLQFEFSLFKALKQSTFTFLWGRQQSSDFNEQYQTFVKDLKTSKLLSFFQKYSVLARLVATAMDFWVEEKTEFLQRLTSDLPTIQQIFQKDTGQVVEIQVNLSDPHNGSRSVMALTFASGLKLIYKPRGLGLEATYFQLLAWCNQQCVLLPFKLLKVIDCKTHGWMEYVEHLPCEDAAAAQRYYQRAGMLLCLLYVLQGSDCHYENLIASGEHPVLVDLETLLQPVAQDIDPKIEEVGGARYQANQQFLDSVLRTGLLPRWEFGLGGKAEDISGLGGVGEQEIPVKSQNWQNINTDAMALEYEFGMMPSQANTPFLYGITLSPNDYVNEIVDGFRQMYQFFSERREALLGTNSPLAVLAHQRVRFLFRPSQVYADVLDKALNPKFLRYGVDRSSQLDVLSRAFLKADTKPLIWSLLSAELQALEQMDIPYFVADSSSNALTINPDLIIEGYFKEPSYDQVISRIRQLNDADLAQQIAMIRGSFYSRVAHGMTSAASAECASTSLDLKTTASLSQTHLVYEAVEIAKELQKRAIHSANGSATWIGIGYLAEAERMQLQPLEYGLYDGVCGVALFLAALAKITGDLEFRDLAFSALQDLKKTLQDTDALAQSRMTKQMSIGGASGLGSIVYTLVRVSQFLDEPELLNTARLAASLITPESIASDRQFDIIAGAAGAILGLLSLHQATANPAILEQATACGYYLLTNRTKSDSGFRAWATLQGKLATGFSHGAAGIAYALLRLYKITQETVFLEAAEEAIAYERSVFSPSIGNWQDVRQDKPSFMTSWCHGAPGIGLGRLGGLSILDTPEIRQEIAVALNTTQQFGLQNLDHLCCGNFGRMEVLLVGASKLLSSELWNTVQKQAAWVVARAKQVGAFYLFPELPGDVYNPGFFQGTAGIGYELLRLAYPESLPSVLLWEP</sequence>
<dbReference type="Pfam" id="PF05147">
    <property type="entry name" value="LANC_like"/>
    <property type="match status" value="1"/>
</dbReference>
<dbReference type="CDD" id="cd04792">
    <property type="entry name" value="LanM-like"/>
    <property type="match status" value="1"/>
</dbReference>